<gene>
    <name evidence="2" type="ORF">MRX98_16400</name>
</gene>
<dbReference type="RefSeq" id="WP_246912438.1">
    <property type="nucleotide sequence ID" value="NZ_JALJRB010000022.1"/>
</dbReference>
<accession>A0AA41UL69</accession>
<dbReference type="InterPro" id="IPR013424">
    <property type="entry name" value="Ice-binding_C"/>
</dbReference>
<dbReference type="EMBL" id="JALJRB010000022">
    <property type="protein sequence ID" value="MCJ8502167.1"/>
    <property type="molecule type" value="Genomic_DNA"/>
</dbReference>
<keyword evidence="3" id="KW-1185">Reference proteome</keyword>
<dbReference type="Proteomes" id="UP001165427">
    <property type="component" value="Unassembled WGS sequence"/>
</dbReference>
<feature type="domain" description="Ice-binding protein C-terminal" evidence="1">
    <location>
        <begin position="179"/>
        <end position="202"/>
    </location>
</feature>
<evidence type="ECO:0000259" key="1">
    <source>
        <dbReference type="Pfam" id="PF07589"/>
    </source>
</evidence>
<dbReference type="Pfam" id="PF07589">
    <property type="entry name" value="PEP-CTERM"/>
    <property type="match status" value="1"/>
</dbReference>
<proteinExistence type="predicted"/>
<dbReference type="AlphaFoldDB" id="A0AA41UL69"/>
<organism evidence="2 3">
    <name type="scientific">Desulfatitalea alkaliphila</name>
    <dbReference type="NCBI Taxonomy" id="2929485"/>
    <lineage>
        <taxon>Bacteria</taxon>
        <taxon>Pseudomonadati</taxon>
        <taxon>Thermodesulfobacteriota</taxon>
        <taxon>Desulfobacteria</taxon>
        <taxon>Desulfobacterales</taxon>
        <taxon>Desulfosarcinaceae</taxon>
        <taxon>Desulfatitalea</taxon>
    </lineage>
</organism>
<evidence type="ECO:0000313" key="3">
    <source>
        <dbReference type="Proteomes" id="UP001165427"/>
    </source>
</evidence>
<reference evidence="2" key="1">
    <citation type="submission" date="2022-04" db="EMBL/GenBank/DDBJ databases">
        <title>Desulfatitalea alkaliphila sp. nov., a novel anaerobic sulfate-reducing bacterium isolated from terrestrial mud volcano, Taman Peninsula, Russia.</title>
        <authorList>
            <person name="Khomyakova M.A."/>
            <person name="Merkel A.Y."/>
            <person name="Slobodkin A.I."/>
        </authorList>
    </citation>
    <scope>NUCLEOTIDE SEQUENCE</scope>
    <source>
        <strain evidence="2">M08but</strain>
    </source>
</reference>
<sequence>MKIKTVLILFIISGFLGMSVNCYALSYTEPPDLDGQYIGSIGLGVNTVSGSIFADATNLVEGSSQLDPSDYDLDDFYFVIDSGLFLNSIDLTFDTTYIDGGTIGAMGAFASYAIKDEQGVDIAYNGTVDVMNSGTIELFSDLNLGAGLYLFDNTNLNLFRNDQFSTNYTLTFQVAPTAPVPEPATMLLLGAGLIGLAGANRKRLLKGK</sequence>
<evidence type="ECO:0000313" key="2">
    <source>
        <dbReference type="EMBL" id="MCJ8502167.1"/>
    </source>
</evidence>
<comment type="caution">
    <text evidence="2">The sequence shown here is derived from an EMBL/GenBank/DDBJ whole genome shotgun (WGS) entry which is preliminary data.</text>
</comment>
<dbReference type="NCBIfam" id="TIGR02595">
    <property type="entry name" value="PEP_CTERM"/>
    <property type="match status" value="1"/>
</dbReference>
<protein>
    <submittedName>
        <fullName evidence="2">PEP-CTERM sorting domain-containing protein</fullName>
    </submittedName>
</protein>
<name>A0AA41UL69_9BACT</name>